<dbReference type="EMBL" id="LVJZ01000004">
    <property type="protein sequence ID" value="ODB94407.1"/>
    <property type="molecule type" value="Genomic_DNA"/>
</dbReference>
<feature type="chain" id="PRO_5009118881" description="DUF1080 domain-containing protein" evidence="1">
    <location>
        <begin position="36"/>
        <end position="278"/>
    </location>
</feature>
<evidence type="ECO:0000256" key="1">
    <source>
        <dbReference type="SAM" id="SignalP"/>
    </source>
</evidence>
<proteinExistence type="predicted"/>
<evidence type="ECO:0008006" key="4">
    <source>
        <dbReference type="Google" id="ProtNLM"/>
    </source>
</evidence>
<keyword evidence="1" id="KW-0732">Signal</keyword>
<accession>A0A1E2UIU5</accession>
<evidence type="ECO:0000313" key="3">
    <source>
        <dbReference type="Proteomes" id="UP000094849"/>
    </source>
</evidence>
<dbReference type="AlphaFoldDB" id="A0A1E2UIU5"/>
<sequence length="278" mass="31038">MLKHNTKYFSCSHLRNSVVGLLSMVLLAMPMSSFARNVGNLPFNETFDVNNYQDIVWVTNGARHNWLSSGGWQGGGAAQIFPISNGQGYNGVGQFTGMNTEQLNVRWLMRHGPGFNSAGFDETKVIIMNRIDYRERPMIIGRGQDWRTWGACDNTVCRYEGGDYWPDGTDSFKIGDPPFHREDEWISVELEANARTGIIRLYITTQDGEHNGLYVQQTMSTPGGEFNYVDVIGGYFNTAAPASPDNYFIIDELVIDDSYIGPPAGFIMGNPPNPPILE</sequence>
<keyword evidence="3" id="KW-1185">Reference proteome</keyword>
<protein>
    <recommendedName>
        <fullName evidence="4">DUF1080 domain-containing protein</fullName>
    </recommendedName>
</protein>
<dbReference type="Proteomes" id="UP000094849">
    <property type="component" value="Unassembled WGS sequence"/>
</dbReference>
<name>A0A1E2UIU5_9GAMM</name>
<gene>
    <name evidence="2" type="ORF">A3196_17905</name>
</gene>
<comment type="caution">
    <text evidence="2">The sequence shown here is derived from an EMBL/GenBank/DDBJ whole genome shotgun (WGS) entry which is preliminary data.</text>
</comment>
<organism evidence="2 3">
    <name type="scientific">Candidatus Thiodiazotropha endoloripes</name>
    <dbReference type="NCBI Taxonomy" id="1818881"/>
    <lineage>
        <taxon>Bacteria</taxon>
        <taxon>Pseudomonadati</taxon>
        <taxon>Pseudomonadota</taxon>
        <taxon>Gammaproteobacteria</taxon>
        <taxon>Chromatiales</taxon>
        <taxon>Sedimenticolaceae</taxon>
        <taxon>Candidatus Thiodiazotropha</taxon>
    </lineage>
</organism>
<evidence type="ECO:0000313" key="2">
    <source>
        <dbReference type="EMBL" id="ODB94407.1"/>
    </source>
</evidence>
<reference evidence="2 3" key="1">
    <citation type="submission" date="2016-03" db="EMBL/GenBank/DDBJ databases">
        <title>Chemosynthetic sulphur-oxidizing symbionts of marine invertebrate animals are capable of nitrogen fixation.</title>
        <authorList>
            <person name="Petersen J.M."/>
            <person name="Kemper A."/>
            <person name="Gruber-Vodicka H."/>
            <person name="Cardini U."/>
            <person name="Geest Mvander."/>
            <person name="Kleiner M."/>
            <person name="Bulgheresi S."/>
            <person name="Fussmann M."/>
            <person name="Herbold C."/>
            <person name="Seah B.K.B."/>
            <person name="Antony C.Paul."/>
            <person name="Liu D."/>
            <person name="Belitz A."/>
            <person name="Weber M."/>
        </authorList>
    </citation>
    <scope>NUCLEOTIDE SEQUENCE [LARGE SCALE GENOMIC DNA]</scope>
    <source>
        <strain evidence="2">G_D</strain>
    </source>
</reference>
<feature type="signal peptide" evidence="1">
    <location>
        <begin position="1"/>
        <end position="35"/>
    </location>
</feature>